<protein>
    <submittedName>
        <fullName evidence="1">Uncharacterized protein</fullName>
    </submittedName>
</protein>
<dbReference type="Proteomes" id="UP000306719">
    <property type="component" value="Unassembled WGS sequence"/>
</dbReference>
<gene>
    <name evidence="1" type="ORF">CWB98_15285</name>
</gene>
<evidence type="ECO:0000313" key="1">
    <source>
        <dbReference type="EMBL" id="TMP35813.1"/>
    </source>
</evidence>
<dbReference type="RefSeq" id="WP_138545614.1">
    <property type="nucleotide sequence ID" value="NZ_PNCJ01000020.1"/>
</dbReference>
<reference evidence="2" key="2">
    <citation type="submission" date="2019-06" db="EMBL/GenBank/DDBJ databases">
        <title>Co-occurence of chitin degradation, pigmentation and bioactivity in marine Pseudoalteromonas.</title>
        <authorList>
            <person name="Sonnenschein E.C."/>
            <person name="Bech P.K."/>
        </authorList>
    </citation>
    <scope>NUCLEOTIDE SEQUENCE [LARGE SCALE GENOMIC DNA]</scope>
    <source>
        <strain evidence="2">S2599</strain>
    </source>
</reference>
<dbReference type="AlphaFoldDB" id="A0A5S3WZ02"/>
<proteinExistence type="predicted"/>
<dbReference type="EMBL" id="PNCJ01000020">
    <property type="protein sequence ID" value="TMP35813.1"/>
    <property type="molecule type" value="Genomic_DNA"/>
</dbReference>
<name>A0A5S3WZ02_9GAMM</name>
<reference evidence="1 2" key="1">
    <citation type="submission" date="2018-01" db="EMBL/GenBank/DDBJ databases">
        <authorList>
            <person name="Paulsen S."/>
            <person name="Gram L.K."/>
        </authorList>
    </citation>
    <scope>NUCLEOTIDE SEQUENCE [LARGE SCALE GENOMIC DNA]</scope>
    <source>
        <strain evidence="1 2">S2599</strain>
    </source>
</reference>
<evidence type="ECO:0000313" key="2">
    <source>
        <dbReference type="Proteomes" id="UP000306719"/>
    </source>
</evidence>
<dbReference type="OrthoDB" id="6293579at2"/>
<accession>A0A5S3WZ02</accession>
<organism evidence="1 2">
    <name type="scientific">Pseudoalteromonas rubra</name>
    <dbReference type="NCBI Taxonomy" id="43658"/>
    <lineage>
        <taxon>Bacteria</taxon>
        <taxon>Pseudomonadati</taxon>
        <taxon>Pseudomonadota</taxon>
        <taxon>Gammaproteobacteria</taxon>
        <taxon>Alteromonadales</taxon>
        <taxon>Pseudoalteromonadaceae</taxon>
        <taxon>Pseudoalteromonas</taxon>
    </lineage>
</organism>
<sequence>MIKNRLFIIFLAAVGVTFIVHACRLAASWISSDQVYIGSQRAYVVEVLGEPSQQRAKASNLDIWNIRALFGGVQILVNYGGENCSIELCTDCHVISLDVRYFTVWGNTAFLSYAKHARI</sequence>
<comment type="caution">
    <text evidence="1">The sequence shown here is derived from an EMBL/GenBank/DDBJ whole genome shotgun (WGS) entry which is preliminary data.</text>
</comment>